<comment type="caution">
    <text evidence="2">The sequence shown here is derived from an EMBL/GenBank/DDBJ whole genome shotgun (WGS) entry which is preliminary data.</text>
</comment>
<name>A0A3R7NR03_9TRYP</name>
<evidence type="ECO:0000313" key="3">
    <source>
        <dbReference type="Proteomes" id="UP000284403"/>
    </source>
</evidence>
<keyword evidence="3" id="KW-1185">Reference proteome</keyword>
<dbReference type="AlphaFoldDB" id="A0A3R7NR03"/>
<sequence>MEVLQAPINPAPAPPSAGSKCIAPPPLEITSAGLCAEAPYAHVACVRSPPQDSFRGGSWPPTPKRQQAQFPDAPHLLDYRAADETAEGSRRVHQEDLQDKRNESHSCLQTHPWCAFPRTASDRRFSPAFAQPHAPPAHGRVCRQRRGSGWRSRRSDRSPPLPPSDLWRRSCPSLQARCGKHATPCGRNRPQYSRDSRRRAILRQKVMTRKNIFPSHACRMHHAGAVCPASSADFMQ</sequence>
<feature type="compositionally biased region" description="Low complexity" evidence="1">
    <location>
        <begin position="127"/>
        <end position="138"/>
    </location>
</feature>
<feature type="region of interest" description="Disordered" evidence="1">
    <location>
        <begin position="51"/>
        <end position="72"/>
    </location>
</feature>
<feature type="compositionally biased region" description="Basic residues" evidence="1">
    <location>
        <begin position="140"/>
        <end position="154"/>
    </location>
</feature>
<evidence type="ECO:0000313" key="2">
    <source>
        <dbReference type="EMBL" id="RNF25720.1"/>
    </source>
</evidence>
<dbReference type="Proteomes" id="UP000284403">
    <property type="component" value="Unassembled WGS sequence"/>
</dbReference>
<dbReference type="EMBL" id="MKKU01000075">
    <property type="protein sequence ID" value="RNF25720.1"/>
    <property type="molecule type" value="Genomic_DNA"/>
</dbReference>
<reference evidence="2 3" key="1">
    <citation type="journal article" date="2018" name="BMC Genomics">
        <title>Genomic comparison of Trypanosoma conorhini and Trypanosoma rangeli to Trypanosoma cruzi strains of high and low virulence.</title>
        <authorList>
            <person name="Bradwell K.R."/>
            <person name="Koparde V.N."/>
            <person name="Matveyev A.V."/>
            <person name="Serrano M.G."/>
            <person name="Alves J.M."/>
            <person name="Parikh H."/>
            <person name="Huang B."/>
            <person name="Lee V."/>
            <person name="Espinosa-Alvarez O."/>
            <person name="Ortiz P.A."/>
            <person name="Costa-Martins A.G."/>
            <person name="Teixeira M.M."/>
            <person name="Buck G.A."/>
        </authorList>
    </citation>
    <scope>NUCLEOTIDE SEQUENCE [LARGE SCALE GENOMIC DNA]</scope>
    <source>
        <strain evidence="2 3">025E</strain>
    </source>
</reference>
<dbReference type="GeneID" id="40315630"/>
<organism evidence="2 3">
    <name type="scientific">Trypanosoma conorhini</name>
    <dbReference type="NCBI Taxonomy" id="83891"/>
    <lineage>
        <taxon>Eukaryota</taxon>
        <taxon>Discoba</taxon>
        <taxon>Euglenozoa</taxon>
        <taxon>Kinetoplastea</taxon>
        <taxon>Metakinetoplastina</taxon>
        <taxon>Trypanosomatida</taxon>
        <taxon>Trypanosomatidae</taxon>
        <taxon>Trypanosoma</taxon>
    </lineage>
</organism>
<proteinExistence type="predicted"/>
<feature type="region of interest" description="Disordered" evidence="1">
    <location>
        <begin position="85"/>
        <end position="104"/>
    </location>
</feature>
<evidence type="ECO:0000256" key="1">
    <source>
        <dbReference type="SAM" id="MobiDB-lite"/>
    </source>
</evidence>
<protein>
    <submittedName>
        <fullName evidence="2">Uncharacterized protein</fullName>
    </submittedName>
</protein>
<gene>
    <name evidence="2" type="ORF">Tco025E_02019</name>
</gene>
<accession>A0A3R7NR03</accession>
<feature type="region of interest" description="Disordered" evidence="1">
    <location>
        <begin position="126"/>
        <end position="168"/>
    </location>
</feature>
<dbReference type="RefSeq" id="XP_029230926.1">
    <property type="nucleotide sequence ID" value="XM_029368955.1"/>
</dbReference>